<dbReference type="OrthoDB" id="1055148at2759"/>
<dbReference type="GeneID" id="20668389"/>
<dbReference type="EMBL" id="KI925461">
    <property type="protein sequence ID" value="ETW78619.1"/>
    <property type="molecule type" value="Genomic_DNA"/>
</dbReference>
<keyword evidence="8" id="KW-0732">Signal</keyword>
<feature type="chain" id="PRO_5004843908" evidence="8">
    <location>
        <begin position="23"/>
        <end position="386"/>
    </location>
</feature>
<dbReference type="GO" id="GO:0005506">
    <property type="term" value="F:iron ion binding"/>
    <property type="evidence" value="ECO:0007669"/>
    <property type="project" value="InterPro"/>
</dbReference>
<reference evidence="9 10" key="1">
    <citation type="journal article" date="2012" name="New Phytol.">
        <title>Insight into trade-off between wood decay and parasitism from the genome of a fungal forest pathogen.</title>
        <authorList>
            <person name="Olson A."/>
            <person name="Aerts A."/>
            <person name="Asiegbu F."/>
            <person name="Belbahri L."/>
            <person name="Bouzid O."/>
            <person name="Broberg A."/>
            <person name="Canback B."/>
            <person name="Coutinho P.M."/>
            <person name="Cullen D."/>
            <person name="Dalman K."/>
            <person name="Deflorio G."/>
            <person name="van Diepen L.T."/>
            <person name="Dunand C."/>
            <person name="Duplessis S."/>
            <person name="Durling M."/>
            <person name="Gonthier P."/>
            <person name="Grimwood J."/>
            <person name="Fossdal C.G."/>
            <person name="Hansson D."/>
            <person name="Henrissat B."/>
            <person name="Hietala A."/>
            <person name="Himmelstrand K."/>
            <person name="Hoffmeister D."/>
            <person name="Hogberg N."/>
            <person name="James T.Y."/>
            <person name="Karlsson M."/>
            <person name="Kohler A."/>
            <person name="Kues U."/>
            <person name="Lee Y.H."/>
            <person name="Lin Y.C."/>
            <person name="Lind M."/>
            <person name="Lindquist E."/>
            <person name="Lombard V."/>
            <person name="Lucas S."/>
            <person name="Lunden K."/>
            <person name="Morin E."/>
            <person name="Murat C."/>
            <person name="Park J."/>
            <person name="Raffaello T."/>
            <person name="Rouze P."/>
            <person name="Salamov A."/>
            <person name="Schmutz J."/>
            <person name="Solheim H."/>
            <person name="Stahlberg J."/>
            <person name="Velez H."/>
            <person name="de Vries R.P."/>
            <person name="Wiebenga A."/>
            <person name="Woodward S."/>
            <person name="Yakovlev I."/>
            <person name="Garbelotto M."/>
            <person name="Martin F."/>
            <person name="Grigoriev I.V."/>
            <person name="Stenlid J."/>
        </authorList>
    </citation>
    <scope>NUCLEOTIDE SEQUENCE [LARGE SCALE GENOMIC DNA]</scope>
    <source>
        <strain evidence="9 10">TC 32-1</strain>
    </source>
</reference>
<sequence>MWIFLLDLVPVLLLCFSGILYARRKKATCPLSPGPKGLPIIGNVLDIPKNREWITYEKWGKEFGSDIIHVEAFGTHLIVLNSAKVAKELFERRSSLYSDRHTTLDSSQHSVCNAEPKTLTSFHVAGCHSLDIQYFSLHFDWTLAFLRYGPRWRNMRREFHRYFHLTAARQYHPIELDAAHGLLRRLMDTPTKFSSHIQQLTMVVLDVLLNFCWVLGFSRVVRTDRLPDFTDEAVLPYVTALMKKVLRWRPASLGCHGLAIPRRVVCDDVYDGYSIPKDYIVIGNTWAILHNETTYPEPDLFSPQRFLNAASTPSFPDAAFGFGRRIYPGRYIDTWHAMRYGSRLPLSLRHSRFVRRSTKRAMRLNRWMTVLLGSSRIVCDRLICDM</sequence>
<evidence type="ECO:0000256" key="4">
    <source>
        <dbReference type="ARBA" id="ARBA00022723"/>
    </source>
</evidence>
<dbReference type="KEGG" id="hir:HETIRDRAFT_172174"/>
<comment type="cofactor">
    <cofactor evidence="1">
        <name>heme</name>
        <dbReference type="ChEBI" id="CHEBI:30413"/>
    </cofactor>
</comment>
<protein>
    <submittedName>
        <fullName evidence="9">Cytochrome P450 monooxygenase 85</fullName>
    </submittedName>
</protein>
<evidence type="ECO:0000256" key="7">
    <source>
        <dbReference type="ARBA" id="ARBA00023033"/>
    </source>
</evidence>
<evidence type="ECO:0000256" key="6">
    <source>
        <dbReference type="ARBA" id="ARBA00023004"/>
    </source>
</evidence>
<evidence type="ECO:0000256" key="5">
    <source>
        <dbReference type="ARBA" id="ARBA00023002"/>
    </source>
</evidence>
<dbReference type="GO" id="GO:0020037">
    <property type="term" value="F:heme binding"/>
    <property type="evidence" value="ECO:0007669"/>
    <property type="project" value="InterPro"/>
</dbReference>
<dbReference type="eggNOG" id="KOG0156">
    <property type="taxonomic scope" value="Eukaryota"/>
</dbReference>
<dbReference type="Pfam" id="PF00067">
    <property type="entry name" value="p450"/>
    <property type="match status" value="1"/>
</dbReference>
<dbReference type="SUPFAM" id="SSF48264">
    <property type="entry name" value="Cytochrome P450"/>
    <property type="match status" value="1"/>
</dbReference>
<dbReference type="Gene3D" id="1.10.630.10">
    <property type="entry name" value="Cytochrome P450"/>
    <property type="match status" value="2"/>
</dbReference>
<dbReference type="PANTHER" id="PTHR46300:SF7">
    <property type="entry name" value="P450, PUTATIVE (EUROFUNG)-RELATED"/>
    <property type="match status" value="1"/>
</dbReference>
<evidence type="ECO:0000256" key="3">
    <source>
        <dbReference type="ARBA" id="ARBA00022617"/>
    </source>
</evidence>
<keyword evidence="7 9" id="KW-0503">Monooxygenase</keyword>
<keyword evidence="3" id="KW-0349">Heme</keyword>
<keyword evidence="10" id="KW-1185">Reference proteome</keyword>
<dbReference type="InParanoid" id="W4JYT4"/>
<dbReference type="Proteomes" id="UP000030671">
    <property type="component" value="Unassembled WGS sequence"/>
</dbReference>
<dbReference type="HOGENOM" id="CLU_715833_0_0_1"/>
<evidence type="ECO:0000313" key="10">
    <source>
        <dbReference type="Proteomes" id="UP000030671"/>
    </source>
</evidence>
<evidence type="ECO:0000256" key="8">
    <source>
        <dbReference type="SAM" id="SignalP"/>
    </source>
</evidence>
<proteinExistence type="inferred from homology"/>
<evidence type="ECO:0000256" key="2">
    <source>
        <dbReference type="ARBA" id="ARBA00010617"/>
    </source>
</evidence>
<comment type="similarity">
    <text evidence="2">Belongs to the cytochrome P450 family.</text>
</comment>
<dbReference type="PANTHER" id="PTHR46300">
    <property type="entry name" value="P450, PUTATIVE (EUROFUNG)-RELATED-RELATED"/>
    <property type="match status" value="1"/>
</dbReference>
<name>W4JYT4_HETIT</name>
<keyword evidence="5" id="KW-0560">Oxidoreductase</keyword>
<keyword evidence="4" id="KW-0479">Metal-binding</keyword>
<evidence type="ECO:0000313" key="9">
    <source>
        <dbReference type="EMBL" id="ETW78619.1"/>
    </source>
</evidence>
<dbReference type="InterPro" id="IPR050364">
    <property type="entry name" value="Cytochrome_P450_fung"/>
</dbReference>
<organism evidence="9 10">
    <name type="scientific">Heterobasidion irregulare (strain TC 32-1)</name>
    <dbReference type="NCBI Taxonomy" id="747525"/>
    <lineage>
        <taxon>Eukaryota</taxon>
        <taxon>Fungi</taxon>
        <taxon>Dikarya</taxon>
        <taxon>Basidiomycota</taxon>
        <taxon>Agaricomycotina</taxon>
        <taxon>Agaricomycetes</taxon>
        <taxon>Russulales</taxon>
        <taxon>Bondarzewiaceae</taxon>
        <taxon>Heterobasidion</taxon>
        <taxon>Heterobasidion annosum species complex</taxon>
    </lineage>
</organism>
<dbReference type="GO" id="GO:0016705">
    <property type="term" value="F:oxidoreductase activity, acting on paired donors, with incorporation or reduction of molecular oxygen"/>
    <property type="evidence" value="ECO:0007669"/>
    <property type="project" value="InterPro"/>
</dbReference>
<dbReference type="InterPro" id="IPR001128">
    <property type="entry name" value="Cyt_P450"/>
</dbReference>
<dbReference type="AlphaFoldDB" id="W4JYT4"/>
<gene>
    <name evidence="9" type="primary">cpm85</name>
    <name evidence="9" type="ORF">HETIRDRAFT_172174</name>
</gene>
<dbReference type="GO" id="GO:0004497">
    <property type="term" value="F:monooxygenase activity"/>
    <property type="evidence" value="ECO:0007669"/>
    <property type="project" value="UniProtKB-KW"/>
</dbReference>
<dbReference type="RefSeq" id="XP_009548945.1">
    <property type="nucleotide sequence ID" value="XM_009550650.1"/>
</dbReference>
<dbReference type="InterPro" id="IPR036396">
    <property type="entry name" value="Cyt_P450_sf"/>
</dbReference>
<accession>W4JYT4</accession>
<evidence type="ECO:0000256" key="1">
    <source>
        <dbReference type="ARBA" id="ARBA00001971"/>
    </source>
</evidence>
<feature type="signal peptide" evidence="8">
    <location>
        <begin position="1"/>
        <end position="22"/>
    </location>
</feature>
<keyword evidence="6" id="KW-0408">Iron</keyword>